<comment type="caution">
    <text evidence="11">The sequence shown here is derived from an EMBL/GenBank/DDBJ whole genome shotgun (WGS) entry which is preliminary data.</text>
</comment>
<dbReference type="Proteomes" id="UP001186944">
    <property type="component" value="Unassembled WGS sequence"/>
</dbReference>
<evidence type="ECO:0000256" key="5">
    <source>
        <dbReference type="ARBA" id="ARBA00022989"/>
    </source>
</evidence>
<evidence type="ECO:0000313" key="12">
    <source>
        <dbReference type="Proteomes" id="UP001186944"/>
    </source>
</evidence>
<evidence type="ECO:0000259" key="10">
    <source>
        <dbReference type="Pfam" id="PF05154"/>
    </source>
</evidence>
<comment type="subcellular location">
    <subcellularLocation>
        <location evidence="1">Membrane</location>
        <topology evidence="1">Multi-pass membrane protein</topology>
    </subcellularLocation>
</comment>
<keyword evidence="12" id="KW-1185">Reference proteome</keyword>
<dbReference type="InterPro" id="IPR050932">
    <property type="entry name" value="TM2D1-3-like"/>
</dbReference>
<feature type="transmembrane region" description="Helical" evidence="8">
    <location>
        <begin position="104"/>
        <end position="121"/>
    </location>
</feature>
<dbReference type="PANTHER" id="PTHR21016:SF1">
    <property type="entry name" value="TM2 DOMAIN-CONTAINING PROTEIN 1"/>
    <property type="match status" value="1"/>
</dbReference>
<protein>
    <recommendedName>
        <fullName evidence="10">TM2 domain-containing protein</fullName>
    </recommendedName>
</protein>
<evidence type="ECO:0000256" key="9">
    <source>
        <dbReference type="SAM" id="SignalP"/>
    </source>
</evidence>
<dbReference type="GO" id="GO:0016020">
    <property type="term" value="C:membrane"/>
    <property type="evidence" value="ECO:0007669"/>
    <property type="project" value="UniProtKB-SubCell"/>
</dbReference>
<name>A0AA88XN80_PINIB</name>
<evidence type="ECO:0000256" key="6">
    <source>
        <dbReference type="ARBA" id="ARBA00023136"/>
    </source>
</evidence>
<feature type="signal peptide" evidence="9">
    <location>
        <begin position="1"/>
        <end position="23"/>
    </location>
</feature>
<dbReference type="EMBL" id="VSWD01000011">
    <property type="protein sequence ID" value="KAK3088426.1"/>
    <property type="molecule type" value="Genomic_DNA"/>
</dbReference>
<evidence type="ECO:0000256" key="8">
    <source>
        <dbReference type="SAM" id="Phobius"/>
    </source>
</evidence>
<evidence type="ECO:0000313" key="11">
    <source>
        <dbReference type="EMBL" id="KAK3088426.1"/>
    </source>
</evidence>
<dbReference type="InterPro" id="IPR007829">
    <property type="entry name" value="TM2"/>
</dbReference>
<evidence type="ECO:0000256" key="1">
    <source>
        <dbReference type="ARBA" id="ARBA00004141"/>
    </source>
</evidence>
<keyword evidence="7" id="KW-0325">Glycoprotein</keyword>
<keyword evidence="5 8" id="KW-1133">Transmembrane helix</keyword>
<evidence type="ECO:0000256" key="2">
    <source>
        <dbReference type="ARBA" id="ARBA00008284"/>
    </source>
</evidence>
<keyword evidence="4 9" id="KW-0732">Signal</keyword>
<evidence type="ECO:0000256" key="7">
    <source>
        <dbReference type="ARBA" id="ARBA00023180"/>
    </source>
</evidence>
<comment type="similarity">
    <text evidence="2">Belongs to the TM2 family.</text>
</comment>
<proteinExistence type="inferred from homology"/>
<accession>A0AA88XN80</accession>
<organism evidence="11 12">
    <name type="scientific">Pinctada imbricata</name>
    <name type="common">Atlantic pearl-oyster</name>
    <name type="synonym">Pinctada martensii</name>
    <dbReference type="NCBI Taxonomy" id="66713"/>
    <lineage>
        <taxon>Eukaryota</taxon>
        <taxon>Metazoa</taxon>
        <taxon>Spiralia</taxon>
        <taxon>Lophotrochozoa</taxon>
        <taxon>Mollusca</taxon>
        <taxon>Bivalvia</taxon>
        <taxon>Autobranchia</taxon>
        <taxon>Pteriomorphia</taxon>
        <taxon>Pterioida</taxon>
        <taxon>Pterioidea</taxon>
        <taxon>Pteriidae</taxon>
        <taxon>Pinctada</taxon>
    </lineage>
</organism>
<feature type="chain" id="PRO_5041663751" description="TM2 domain-containing protein" evidence="9">
    <location>
        <begin position="24"/>
        <end position="187"/>
    </location>
</feature>
<feature type="domain" description="TM2" evidence="10">
    <location>
        <begin position="103"/>
        <end position="145"/>
    </location>
</feature>
<gene>
    <name evidence="11" type="ORF">FSP39_019088</name>
</gene>
<keyword evidence="3 8" id="KW-0812">Transmembrane</keyword>
<reference evidence="11" key="1">
    <citation type="submission" date="2019-08" db="EMBL/GenBank/DDBJ databases">
        <title>The improved chromosome-level genome for the pearl oyster Pinctada fucata martensii using PacBio sequencing and Hi-C.</title>
        <authorList>
            <person name="Zheng Z."/>
        </authorList>
    </citation>
    <scope>NUCLEOTIDE SEQUENCE</scope>
    <source>
        <strain evidence="11">ZZ-2019</strain>
        <tissue evidence="11">Adductor muscle</tissue>
    </source>
</reference>
<dbReference type="Pfam" id="PF05154">
    <property type="entry name" value="TM2"/>
    <property type="match status" value="1"/>
</dbReference>
<evidence type="ECO:0000256" key="4">
    <source>
        <dbReference type="ARBA" id="ARBA00022729"/>
    </source>
</evidence>
<evidence type="ECO:0000256" key="3">
    <source>
        <dbReference type="ARBA" id="ARBA00022692"/>
    </source>
</evidence>
<sequence length="187" mass="21010">MHQSLSTIQFLLAVSFVITICRGDQCKDLLMGQYYCDDPVIDIETQAEVNCREDTHTTEVSCKPAEEIICVDFTGSNRTFNGSEVGFYKNVSCRWTNGYHFETSLLLSIFLGMFGVDRFYLGYPAVGLLKFSTLGFFFLGQLVDILLIAMQVVKPSDGSEYVIDYYGAGVTKVSMNTDTYIKPPDSW</sequence>
<feature type="transmembrane region" description="Helical" evidence="8">
    <location>
        <begin position="133"/>
        <end position="153"/>
    </location>
</feature>
<keyword evidence="6 8" id="KW-0472">Membrane</keyword>
<dbReference type="AlphaFoldDB" id="A0AA88XN80"/>
<dbReference type="PANTHER" id="PTHR21016">
    <property type="entry name" value="BETA-AMYLOID BINDING PROTEIN-RELATED"/>
    <property type="match status" value="1"/>
</dbReference>